<feature type="domain" description="BIG2" evidence="1">
    <location>
        <begin position="1029"/>
        <end position="1106"/>
    </location>
</feature>
<evidence type="ECO:0000259" key="1">
    <source>
        <dbReference type="SMART" id="SM00635"/>
    </source>
</evidence>
<dbReference type="InterPro" id="IPR003343">
    <property type="entry name" value="Big_2"/>
</dbReference>
<proteinExistence type="predicted"/>
<dbReference type="Proteomes" id="UP000095039">
    <property type="component" value="Unassembled WGS sequence"/>
</dbReference>
<feature type="domain" description="BIG2" evidence="1">
    <location>
        <begin position="941"/>
        <end position="1023"/>
    </location>
</feature>
<evidence type="ECO:0000313" key="2">
    <source>
        <dbReference type="EMBL" id="OEE58010.1"/>
    </source>
</evidence>
<dbReference type="Gene3D" id="2.60.40.1080">
    <property type="match status" value="15"/>
</dbReference>
<dbReference type="SUPFAM" id="SSF49373">
    <property type="entry name" value="Invasin/intimin cell-adhesion fragments"/>
    <property type="match status" value="3"/>
</dbReference>
<accession>A0A1E5BXT3</accession>
<gene>
    <name evidence="2" type="ORF">A1OK_05085</name>
</gene>
<evidence type="ECO:0000313" key="3">
    <source>
        <dbReference type="Proteomes" id="UP000095039"/>
    </source>
</evidence>
<organism evidence="2 3">
    <name type="scientific">Enterovibrio norvegicus FF-454</name>
    <dbReference type="NCBI Taxonomy" id="1185651"/>
    <lineage>
        <taxon>Bacteria</taxon>
        <taxon>Pseudomonadati</taxon>
        <taxon>Pseudomonadota</taxon>
        <taxon>Gammaproteobacteria</taxon>
        <taxon>Vibrionales</taxon>
        <taxon>Vibrionaceae</taxon>
        <taxon>Enterovibrio</taxon>
    </lineage>
</organism>
<feature type="domain" description="BIG2" evidence="1">
    <location>
        <begin position="1293"/>
        <end position="1374"/>
    </location>
</feature>
<feature type="domain" description="BIG2" evidence="1">
    <location>
        <begin position="677"/>
        <end position="759"/>
    </location>
</feature>
<feature type="domain" description="BIG2" evidence="1">
    <location>
        <begin position="589"/>
        <end position="671"/>
    </location>
</feature>
<feature type="domain" description="BIG2" evidence="1">
    <location>
        <begin position="1205"/>
        <end position="1287"/>
    </location>
</feature>
<keyword evidence="3" id="KW-1185">Reference proteome</keyword>
<feature type="domain" description="BIG2" evidence="1">
    <location>
        <begin position="325"/>
        <end position="406"/>
    </location>
</feature>
<feature type="domain" description="BIG2" evidence="1">
    <location>
        <begin position="61"/>
        <end position="144"/>
    </location>
</feature>
<reference evidence="2 3" key="1">
    <citation type="journal article" date="2012" name="Science">
        <title>Ecological populations of bacteria act as socially cohesive units of antibiotic production and resistance.</title>
        <authorList>
            <person name="Cordero O.X."/>
            <person name="Wildschutte H."/>
            <person name="Kirkup B."/>
            <person name="Proehl S."/>
            <person name="Ngo L."/>
            <person name="Hussain F."/>
            <person name="Le Roux F."/>
            <person name="Mincer T."/>
            <person name="Polz M.F."/>
        </authorList>
    </citation>
    <scope>NUCLEOTIDE SEQUENCE [LARGE SCALE GENOMIC DNA]</scope>
    <source>
        <strain evidence="2 3">FF-454</strain>
    </source>
</reference>
<feature type="domain" description="BIG2" evidence="1">
    <location>
        <begin position="237"/>
        <end position="318"/>
    </location>
</feature>
<sequence>MNIELISGFRMSDGTSAAIKRWLNFRWFLIASLSVLFGCDRHDNYDVIECLDDNAVSVQISPFPINTKGSSALILAKGNTQPFIALATYPDGQVVNVTNMAQWISSHPEIISIDNSGIATLLSSAATIEIVACLGGVNSNSSTITGTTARLTKIQITPPAITLAKGLSQSLTAIGTYSDGTTANISSRVTWQNTSSNITISQEGLLTTIRAGAESTISASLSGITSNTIGIEVTSAVLEAIQVTPALVSIAKGNSQQLRAIGLYSDNAFVDLTNRVTWSSSVPKSISISKIGIAEGQQETSEAIVFASLESITSNRVNMTVTPATLTSIQITPNKLAVAKGIQQQMSAIGTYSDNTNADLTTRVHWNSTNTSGLTVDNLGLISTTNVANDIVVSAFLNGITSNQAEVDVTSAALQSIQITPASITLAKGLQQPLIATGTFSDNTSQNMTSLVAWESSNTAIATVGQNGEVEAVNEGMIATITATLDGIDSNLAQVDVTVAILESIQVTPAQLQLAKGNSGGLTATGIYSDKTSADLTSQVTWKSTNTSFATVTSKGKVTAINPTSSIKVSAALGHVGSNAASITITEAELEAIQVTPTSFSAAKGVPKQLAAIGIFSDNTKLNLTNSVAWSSRDNTIVTISPTGLAKGVEISNGIAITANMNGITSNTATMSILAAALESIQITPAIITVAKGLTQQLTAMGTYSDNTSANITSTVSWSSTDISNVTVTPTGLAHGVDITTDTEITANLDDVVSNSASVAVGSADLVSIQITPAFATLPEGLTQTLTATGILSDGTMANLSDKVTWVSANTSNVTVTPQGIARAITVSSGTRVTATLQGITSNSATIDVVDAVLTALQITPANSQLAKGVSQQLTAIGAFSDGNNANLTDVVVWKSSNMANVTVTENGLAKGVRVSAGTTITANLEKITSNTAIVDVIDATLTAIQITPANAIIAKGITTQLTATGLYTDATTANITTSVNWKSADTKRATVTPSGQVRGINVSNGTAVTASLDGVTSNTSAIVVNVAALNAIQITPSVVLIAKGQTTTFTAIGTYSDDTSAKLTEAVTWKVSAPEALTITTNGVANGVSVASDISVKANFQGVFSNSALVTVTAAVLTAIEVTPTEASIAKGQSQQMRANGRYSDGTTSNLVNNVNWLSTNTQAVTINEAGYITGINEATDITISASAEDITSDNALITVTSAVLTGITVTPTSVTIAKGLTQQLSAVGDYSDGTNVPISSDLSWASSNPRAVTVSSGGLITAIEPTANTNISVTFDGMTSSSVPIEVLSAALTSIDVIPASDSIAQGSTQQLSASGYYSDNSTASITENVVWKSANTANVTVSQAGVAAGVVQSDNTVITASLNNIISNDAEIDVTAPAVKIPVCGNKLNDTTSNNASGFCVKVTSDSRGNWFTSSPSLTVLQNIHFTRQNGTQNGVMTYSSTYSESHLIGPTGSFGLFDQIDGAFVGTNGQADRWCQHLASIKFAGQQNWTRPTIFELKYFNGVFFNFILSYGWPDGKRYWSSSFNSASTLSTLNLSVFDSVTSVPASTALYVTCISEP</sequence>
<dbReference type="SMART" id="SM00635">
    <property type="entry name" value="BID_2"/>
    <property type="match status" value="15"/>
</dbReference>
<comment type="caution">
    <text evidence="2">The sequence shown here is derived from an EMBL/GenBank/DDBJ whole genome shotgun (WGS) entry which is preliminary data.</text>
</comment>
<dbReference type="Pfam" id="PF02368">
    <property type="entry name" value="Big_2"/>
    <property type="match status" value="10"/>
</dbReference>
<feature type="domain" description="BIG2" evidence="1">
    <location>
        <begin position="765"/>
        <end position="847"/>
    </location>
</feature>
<feature type="domain" description="BIG2" evidence="1">
    <location>
        <begin position="150"/>
        <end position="231"/>
    </location>
</feature>
<dbReference type="EMBL" id="AJWN02000104">
    <property type="protein sequence ID" value="OEE58010.1"/>
    <property type="molecule type" value="Genomic_DNA"/>
</dbReference>
<feature type="domain" description="BIG2" evidence="1">
    <location>
        <begin position="413"/>
        <end position="495"/>
    </location>
</feature>
<feature type="domain" description="BIG2" evidence="1">
    <location>
        <begin position="853"/>
        <end position="935"/>
    </location>
</feature>
<feature type="domain" description="BIG2" evidence="1">
    <location>
        <begin position="1117"/>
        <end position="1199"/>
    </location>
</feature>
<dbReference type="InterPro" id="IPR008964">
    <property type="entry name" value="Invasin/intimin_cell_adhesion"/>
</dbReference>
<name>A0A1E5BXT3_9GAMM</name>
<protein>
    <recommendedName>
        <fullName evidence="1">BIG2 domain-containing protein</fullName>
    </recommendedName>
</protein>
<feature type="domain" description="BIG2" evidence="1">
    <location>
        <begin position="501"/>
        <end position="583"/>
    </location>
</feature>